<sequence>MAFTVERSQLVAALHGMSNSSLSPGASGNASVRTADGGMLISASGQLAGNTRPGDLVYIDSDGDIPKNQRKPSSEWRMHWQVYLDHPEAGGIVHCHSRYATVLACQRRAIPAFHYMVAIAGGDSIPCAQYAAYGTQELSDYVSTALQQRRACLMANHGQIAYAADPLRALALAKDIEELAANYYLSLQGGEPVILNEAEMADVLSRYADYGQQNQA</sequence>
<evidence type="ECO:0000259" key="3">
    <source>
        <dbReference type="SMART" id="SM01007"/>
    </source>
</evidence>
<protein>
    <submittedName>
        <fullName evidence="4">L-fuculose-phosphate aldolase</fullName>
        <ecNumber evidence="4">4.1.2.17</ecNumber>
    </submittedName>
</protein>
<evidence type="ECO:0000256" key="1">
    <source>
        <dbReference type="ARBA" id="ARBA00022723"/>
    </source>
</evidence>
<dbReference type="GO" id="GO:0008738">
    <property type="term" value="F:L-fuculose-phosphate aldolase activity"/>
    <property type="evidence" value="ECO:0007669"/>
    <property type="project" value="UniProtKB-EC"/>
</dbReference>
<evidence type="ECO:0000256" key="2">
    <source>
        <dbReference type="ARBA" id="ARBA00023239"/>
    </source>
</evidence>
<dbReference type="GO" id="GO:0046872">
    <property type="term" value="F:metal ion binding"/>
    <property type="evidence" value="ECO:0007669"/>
    <property type="project" value="UniProtKB-KW"/>
</dbReference>
<dbReference type="Proteomes" id="UP000536640">
    <property type="component" value="Unassembled WGS sequence"/>
</dbReference>
<dbReference type="Pfam" id="PF00596">
    <property type="entry name" value="Aldolase_II"/>
    <property type="match status" value="1"/>
</dbReference>
<dbReference type="InterPro" id="IPR050197">
    <property type="entry name" value="Aldolase_class_II_sugar_metab"/>
</dbReference>
<reference evidence="4 5" key="1">
    <citation type="submission" date="2020-08" db="EMBL/GenBank/DDBJ databases">
        <title>Genomic Encyclopedia of Type Strains, Phase IV (KMG-IV): sequencing the most valuable type-strain genomes for metagenomic binning, comparative biology and taxonomic classification.</title>
        <authorList>
            <person name="Goeker M."/>
        </authorList>
    </citation>
    <scope>NUCLEOTIDE SEQUENCE [LARGE SCALE GENOMIC DNA]</scope>
    <source>
        <strain evidence="4 5">DSM 25701</strain>
    </source>
</reference>
<evidence type="ECO:0000313" key="5">
    <source>
        <dbReference type="Proteomes" id="UP000536640"/>
    </source>
</evidence>
<dbReference type="InterPro" id="IPR001303">
    <property type="entry name" value="Aldolase_II/adducin_N"/>
</dbReference>
<keyword evidence="1" id="KW-0479">Metal-binding</keyword>
<keyword evidence="2 4" id="KW-0456">Lyase</keyword>
<dbReference type="PANTHER" id="PTHR22789:SF0">
    <property type="entry name" value="3-OXO-TETRONATE 4-PHOSPHATE DECARBOXYLASE-RELATED"/>
    <property type="match status" value="1"/>
</dbReference>
<keyword evidence="5" id="KW-1185">Reference proteome</keyword>
<feature type="domain" description="Class II aldolase/adducin N-terminal" evidence="3">
    <location>
        <begin position="8"/>
        <end position="184"/>
    </location>
</feature>
<dbReference type="EMBL" id="JACHHW010000001">
    <property type="protein sequence ID" value="MBB5186047.1"/>
    <property type="molecule type" value="Genomic_DNA"/>
</dbReference>
<dbReference type="GO" id="GO:0005829">
    <property type="term" value="C:cytosol"/>
    <property type="evidence" value="ECO:0007669"/>
    <property type="project" value="TreeGrafter"/>
</dbReference>
<dbReference type="EC" id="4.1.2.17" evidence="4"/>
<dbReference type="InterPro" id="IPR036409">
    <property type="entry name" value="Aldolase_II/adducin_N_sf"/>
</dbReference>
<dbReference type="SMART" id="SM01007">
    <property type="entry name" value="Aldolase_II"/>
    <property type="match status" value="1"/>
</dbReference>
<dbReference type="Gene3D" id="3.40.225.10">
    <property type="entry name" value="Class II aldolase/adducin N-terminal domain"/>
    <property type="match status" value="1"/>
</dbReference>
<gene>
    <name evidence="4" type="ORF">HNQ57_000306</name>
</gene>
<dbReference type="AlphaFoldDB" id="A0A840R014"/>
<proteinExistence type="predicted"/>
<evidence type="ECO:0000313" key="4">
    <source>
        <dbReference type="EMBL" id="MBB5186047.1"/>
    </source>
</evidence>
<dbReference type="PANTHER" id="PTHR22789">
    <property type="entry name" value="FUCULOSE PHOSPHATE ALDOLASE"/>
    <property type="match status" value="1"/>
</dbReference>
<name>A0A840R014_9GAMM</name>
<dbReference type="GO" id="GO:0019323">
    <property type="term" value="P:pentose catabolic process"/>
    <property type="evidence" value="ECO:0007669"/>
    <property type="project" value="TreeGrafter"/>
</dbReference>
<accession>A0A840R014</accession>
<dbReference type="SUPFAM" id="SSF53639">
    <property type="entry name" value="AraD/HMP-PK domain-like"/>
    <property type="match status" value="1"/>
</dbReference>
<dbReference type="RefSeq" id="WP_184460854.1">
    <property type="nucleotide sequence ID" value="NZ_JACHHW010000001.1"/>
</dbReference>
<organism evidence="4 5">
    <name type="scientific">Zhongshania antarctica</name>
    <dbReference type="NCBI Taxonomy" id="641702"/>
    <lineage>
        <taxon>Bacteria</taxon>
        <taxon>Pseudomonadati</taxon>
        <taxon>Pseudomonadota</taxon>
        <taxon>Gammaproteobacteria</taxon>
        <taxon>Cellvibrionales</taxon>
        <taxon>Spongiibacteraceae</taxon>
        <taxon>Zhongshania</taxon>
    </lineage>
</organism>
<comment type="caution">
    <text evidence="4">The sequence shown here is derived from an EMBL/GenBank/DDBJ whole genome shotgun (WGS) entry which is preliminary data.</text>
</comment>